<comment type="caution">
    <text evidence="1">The sequence shown here is derived from an EMBL/GenBank/DDBJ whole genome shotgun (WGS) entry which is preliminary data.</text>
</comment>
<keyword evidence="2" id="KW-1185">Reference proteome</keyword>
<proteinExistence type="predicted"/>
<dbReference type="EMBL" id="JAGIOO010000001">
    <property type="protein sequence ID" value="MBP2471515.1"/>
    <property type="molecule type" value="Genomic_DNA"/>
</dbReference>
<dbReference type="SUPFAM" id="SSF140453">
    <property type="entry name" value="EsxAB dimer-like"/>
    <property type="match status" value="1"/>
</dbReference>
<dbReference type="RefSeq" id="WP_086783788.1">
    <property type="nucleotide sequence ID" value="NZ_JAGIOO010000001.1"/>
</dbReference>
<sequence length="119" mass="12420">MSGPGFEADAAAMTKAITGFHQSATATKSTMTGLQNDLGWALSNSYQGNQAVAFQQLHTTLQEKMAKATAALDRMSNLMTEVSRNYNTGDTNATDDINKVANAAANSVAGSVFNRLAGA</sequence>
<accession>A0ABS5A4L1</accession>
<dbReference type="Gene3D" id="1.10.287.1060">
    <property type="entry name" value="ESAT-6-like"/>
    <property type="match status" value="1"/>
</dbReference>
<dbReference type="Pfam" id="PF06013">
    <property type="entry name" value="WXG100"/>
    <property type="match status" value="1"/>
</dbReference>
<evidence type="ECO:0000313" key="2">
    <source>
        <dbReference type="Proteomes" id="UP001519363"/>
    </source>
</evidence>
<dbReference type="Proteomes" id="UP001519363">
    <property type="component" value="Unassembled WGS sequence"/>
</dbReference>
<dbReference type="InterPro" id="IPR036689">
    <property type="entry name" value="ESAT-6-like_sf"/>
</dbReference>
<protein>
    <submittedName>
        <fullName evidence="1">Uncharacterized protein YukE</fullName>
    </submittedName>
</protein>
<reference evidence="1 2" key="1">
    <citation type="submission" date="2021-03" db="EMBL/GenBank/DDBJ databases">
        <title>Sequencing the genomes of 1000 actinobacteria strains.</title>
        <authorList>
            <person name="Klenk H.-P."/>
        </authorList>
    </citation>
    <scope>NUCLEOTIDE SEQUENCE [LARGE SCALE GENOMIC DNA]</scope>
    <source>
        <strain evidence="1 2">DSM 44580</strain>
    </source>
</reference>
<organism evidence="1 2">
    <name type="scientific">Crossiella equi</name>
    <dbReference type="NCBI Taxonomy" id="130796"/>
    <lineage>
        <taxon>Bacteria</taxon>
        <taxon>Bacillati</taxon>
        <taxon>Actinomycetota</taxon>
        <taxon>Actinomycetes</taxon>
        <taxon>Pseudonocardiales</taxon>
        <taxon>Pseudonocardiaceae</taxon>
        <taxon>Crossiella</taxon>
    </lineage>
</organism>
<gene>
    <name evidence="1" type="ORF">JOF53_000387</name>
</gene>
<evidence type="ECO:0000313" key="1">
    <source>
        <dbReference type="EMBL" id="MBP2471515.1"/>
    </source>
</evidence>
<dbReference type="InterPro" id="IPR010310">
    <property type="entry name" value="T7SS_ESAT-6-like"/>
</dbReference>
<name>A0ABS5A4L1_9PSEU</name>